<dbReference type="InterPro" id="IPR018490">
    <property type="entry name" value="cNMP-bd_dom_sf"/>
</dbReference>
<reference evidence="21" key="2">
    <citation type="journal article" date="2023" name="Science">
        <title>Genomic signatures of disease resistance in endangered staghorn corals.</title>
        <authorList>
            <person name="Vollmer S.V."/>
            <person name="Selwyn J.D."/>
            <person name="Despard B.A."/>
            <person name="Roesel C.L."/>
        </authorList>
    </citation>
    <scope>NUCLEOTIDE SEQUENCE</scope>
    <source>
        <strain evidence="21">K2</strain>
    </source>
</reference>
<dbReference type="Proteomes" id="UP001249851">
    <property type="component" value="Unassembled WGS sequence"/>
</dbReference>
<name>A0AAD9QPP9_ACRCE</name>
<evidence type="ECO:0000256" key="2">
    <source>
        <dbReference type="ARBA" id="ARBA00006305"/>
    </source>
</evidence>
<evidence type="ECO:0000256" key="1">
    <source>
        <dbReference type="ARBA" id="ARBA00004651"/>
    </source>
</evidence>
<dbReference type="InterPro" id="IPR013621">
    <property type="entry name" value="Ion_trans_N"/>
</dbReference>
<evidence type="ECO:0000256" key="14">
    <source>
        <dbReference type="ARBA" id="ARBA00023201"/>
    </source>
</evidence>
<evidence type="ECO:0000256" key="18">
    <source>
        <dbReference type="SAM" id="MobiDB-lite"/>
    </source>
</evidence>
<dbReference type="PRINTS" id="PR01463">
    <property type="entry name" value="EAGCHANLFMLY"/>
</dbReference>
<keyword evidence="15" id="KW-1071">Ligand-gated ion channel</keyword>
<keyword evidence="7 19" id="KW-0812">Transmembrane</keyword>
<keyword evidence="16" id="KW-0407">Ion channel</keyword>
<evidence type="ECO:0000313" key="22">
    <source>
        <dbReference type="Proteomes" id="UP001249851"/>
    </source>
</evidence>
<dbReference type="PROSITE" id="PS50042">
    <property type="entry name" value="CNMP_BINDING_3"/>
    <property type="match status" value="1"/>
</dbReference>
<dbReference type="GO" id="GO:0098855">
    <property type="term" value="C:HCN channel complex"/>
    <property type="evidence" value="ECO:0007669"/>
    <property type="project" value="TreeGrafter"/>
</dbReference>
<dbReference type="InterPro" id="IPR051413">
    <property type="entry name" value="K/Na_HCN_channel"/>
</dbReference>
<accession>A0AAD9QPP9</accession>
<comment type="caution">
    <text evidence="21">The sequence shown here is derived from an EMBL/GenBank/DDBJ whole genome shotgun (WGS) entry which is preliminary data.</text>
</comment>
<keyword evidence="8" id="KW-0547">Nucleotide-binding</keyword>
<keyword evidence="9 19" id="KW-1133">Transmembrane helix</keyword>
<dbReference type="InterPro" id="IPR003938">
    <property type="entry name" value="K_chnl_volt-dep_EAG/ELK/ERG"/>
</dbReference>
<keyword evidence="3" id="KW-0813">Transport</keyword>
<evidence type="ECO:0000256" key="3">
    <source>
        <dbReference type="ARBA" id="ARBA00022448"/>
    </source>
</evidence>
<keyword evidence="5" id="KW-1003">Cell membrane</keyword>
<feature type="region of interest" description="Disordered" evidence="18">
    <location>
        <begin position="553"/>
        <end position="685"/>
    </location>
</feature>
<evidence type="ECO:0000256" key="13">
    <source>
        <dbReference type="ARBA" id="ARBA00023149"/>
    </source>
</evidence>
<dbReference type="Pfam" id="PF00520">
    <property type="entry name" value="Ion_trans"/>
    <property type="match status" value="1"/>
</dbReference>
<protein>
    <submittedName>
        <fullName evidence="21">Potassium/sodium hyperpolarization-activated cyclic nucleotide-gated channel 2</fullName>
    </submittedName>
</protein>
<comment type="similarity">
    <text evidence="2">Belongs to the potassium channel HCN family.</text>
</comment>
<dbReference type="GO" id="GO:0003254">
    <property type="term" value="P:regulation of membrane depolarization"/>
    <property type="evidence" value="ECO:0007669"/>
    <property type="project" value="TreeGrafter"/>
</dbReference>
<feature type="compositionally biased region" description="Basic and acidic residues" evidence="18">
    <location>
        <begin position="670"/>
        <end position="685"/>
    </location>
</feature>
<dbReference type="Pfam" id="PF08412">
    <property type="entry name" value="Ion_trans_N"/>
    <property type="match status" value="1"/>
</dbReference>
<evidence type="ECO:0000256" key="5">
    <source>
        <dbReference type="ARBA" id="ARBA00022475"/>
    </source>
</evidence>
<proteinExistence type="inferred from homology"/>
<feature type="compositionally biased region" description="Basic and acidic residues" evidence="18">
    <location>
        <begin position="569"/>
        <end position="578"/>
    </location>
</feature>
<evidence type="ECO:0000256" key="7">
    <source>
        <dbReference type="ARBA" id="ARBA00022692"/>
    </source>
</evidence>
<evidence type="ECO:0000256" key="8">
    <source>
        <dbReference type="ARBA" id="ARBA00022741"/>
    </source>
</evidence>
<keyword evidence="22" id="KW-1185">Reference proteome</keyword>
<dbReference type="Gene3D" id="1.10.287.630">
    <property type="entry name" value="Helix hairpin bin"/>
    <property type="match status" value="1"/>
</dbReference>
<organism evidence="21 22">
    <name type="scientific">Acropora cervicornis</name>
    <name type="common">Staghorn coral</name>
    <dbReference type="NCBI Taxonomy" id="6130"/>
    <lineage>
        <taxon>Eukaryota</taxon>
        <taxon>Metazoa</taxon>
        <taxon>Cnidaria</taxon>
        <taxon>Anthozoa</taxon>
        <taxon>Hexacorallia</taxon>
        <taxon>Scleractinia</taxon>
        <taxon>Astrocoeniina</taxon>
        <taxon>Acroporidae</taxon>
        <taxon>Acropora</taxon>
    </lineage>
</organism>
<feature type="domain" description="Cyclic nucleotide-binding" evidence="20">
    <location>
        <begin position="480"/>
        <end position="543"/>
    </location>
</feature>
<dbReference type="PANTHER" id="PTHR45689">
    <property type="entry name" value="I[[H]] CHANNEL, ISOFORM E"/>
    <property type="match status" value="1"/>
</dbReference>
<feature type="transmembrane region" description="Helical" evidence="19">
    <location>
        <begin position="180"/>
        <end position="199"/>
    </location>
</feature>
<dbReference type="EMBL" id="JARQWQ010000021">
    <property type="protein sequence ID" value="KAK2564850.1"/>
    <property type="molecule type" value="Genomic_DNA"/>
</dbReference>
<evidence type="ECO:0000256" key="4">
    <source>
        <dbReference type="ARBA" id="ARBA00022461"/>
    </source>
</evidence>
<keyword evidence="13" id="KW-0114">cAMP</keyword>
<dbReference type="CDD" id="cd00038">
    <property type="entry name" value="CAP_ED"/>
    <property type="match status" value="1"/>
</dbReference>
<sequence length="696" mass="79296">MTTNLDATRCKACGLIQPCPCDVAKGIHEVEPEDKGVDRQVIIVSNKKKSGGGVSDHAAGIHGERRDTKRSSPGSQANNLKIITKQAGARLSSSGKSQERLRFVKEIFAANPDNKMALKLFGNKAAVLLEQQRQVHNGRGVIHPFSTFRWYWDILLISFISMHVILLPVSIAFLSDDLSLHWLILNGMSDVIFITDLALNFRTGIVDPNNQQEVILDKKIIRQKYLRGWFLLDLLSSFPFDFAYFVASSTSIQHKILQASRALRILKLAKLLSLLRLLRVSRLVRYITRFEELLNITTAQLRIFKLIGCMLLLSHWNGCVQFFVPYLQEFPENSWVAINMLEDKPPSEQYTWALFKAMSHMLCIGYGRYPPQALTELWLTLCSMTIGATFYAVFIGIMSGLIMSIDSSGRLYNEKLSQVKEYMRYRKLPLRLRLKVEDYYEHRFHHKLFDEDMILSELSRALREEILRHNITPLLHAVPFFNSGSREFLEDIVVKLKFEVYLTGEYICVTGRKGDKMYFIQRGIVDVLLEYPDMKVMLEEVAKERLARIGLKPDLSEPLGDKGMSSARRAFEHDKDKPSSSARGNLDQTETDHQSADTMPQHHRHSLTAMQQEPSTSSETPKSVDTRVPSVKTLPPLKTHKPNSRDKRLSFLGKAFSNTVGPSSVSFGPVKDDDKRVKEENEKLQDPDVIAMVTDF</sequence>
<keyword evidence="4" id="KW-0894">Sodium channel</keyword>
<feature type="compositionally biased region" description="Polar residues" evidence="18">
    <location>
        <begin position="608"/>
        <end position="623"/>
    </location>
</feature>
<evidence type="ECO:0000256" key="6">
    <source>
        <dbReference type="ARBA" id="ARBA00022566"/>
    </source>
</evidence>
<evidence type="ECO:0000256" key="17">
    <source>
        <dbReference type="ARBA" id="ARBA00036239"/>
    </source>
</evidence>
<keyword evidence="6" id="KW-0116">cAMP-binding</keyword>
<comment type="subcellular location">
    <subcellularLocation>
        <location evidence="1">Cell membrane</location>
        <topology evidence="1">Multi-pass membrane protein</topology>
    </subcellularLocation>
</comment>
<dbReference type="AlphaFoldDB" id="A0AAD9QPP9"/>
<evidence type="ECO:0000256" key="11">
    <source>
        <dbReference type="ARBA" id="ARBA00023065"/>
    </source>
</evidence>
<keyword evidence="10" id="KW-0915">Sodium</keyword>
<evidence type="ECO:0000256" key="16">
    <source>
        <dbReference type="ARBA" id="ARBA00023303"/>
    </source>
</evidence>
<evidence type="ECO:0000256" key="15">
    <source>
        <dbReference type="ARBA" id="ARBA00023286"/>
    </source>
</evidence>
<dbReference type="GO" id="GO:0030552">
    <property type="term" value="F:cAMP binding"/>
    <property type="evidence" value="ECO:0007669"/>
    <property type="project" value="UniProtKB-KW"/>
</dbReference>
<dbReference type="GO" id="GO:0005249">
    <property type="term" value="F:voltage-gated potassium channel activity"/>
    <property type="evidence" value="ECO:0007669"/>
    <property type="project" value="InterPro"/>
</dbReference>
<evidence type="ECO:0000313" key="21">
    <source>
        <dbReference type="EMBL" id="KAK2564850.1"/>
    </source>
</evidence>
<dbReference type="InterPro" id="IPR014710">
    <property type="entry name" value="RmlC-like_jellyroll"/>
</dbReference>
<gene>
    <name evidence="21" type="ORF">P5673_011545</name>
</gene>
<dbReference type="PANTHER" id="PTHR45689:SF5">
    <property type="entry name" value="I[[H]] CHANNEL, ISOFORM E"/>
    <property type="match status" value="1"/>
</dbReference>
<dbReference type="SUPFAM" id="SSF81324">
    <property type="entry name" value="Voltage-gated potassium channels"/>
    <property type="match status" value="1"/>
</dbReference>
<feature type="compositionally biased region" description="Polar residues" evidence="18">
    <location>
        <begin position="656"/>
        <end position="666"/>
    </location>
</feature>
<dbReference type="GO" id="GO:0005272">
    <property type="term" value="F:sodium channel activity"/>
    <property type="evidence" value="ECO:0007669"/>
    <property type="project" value="UniProtKB-KW"/>
</dbReference>
<dbReference type="InterPro" id="IPR005821">
    <property type="entry name" value="Ion_trans_dom"/>
</dbReference>
<dbReference type="InterPro" id="IPR000595">
    <property type="entry name" value="cNMP-bd_dom"/>
</dbReference>
<dbReference type="Gene3D" id="2.60.120.10">
    <property type="entry name" value="Jelly Rolls"/>
    <property type="match status" value="1"/>
</dbReference>
<comment type="catalytic activity">
    <reaction evidence="17">
        <text>Na(+)(in) = Na(+)(out)</text>
        <dbReference type="Rhea" id="RHEA:34963"/>
        <dbReference type="ChEBI" id="CHEBI:29101"/>
    </reaction>
</comment>
<keyword evidence="12 19" id="KW-0472">Membrane</keyword>
<evidence type="ECO:0000259" key="20">
    <source>
        <dbReference type="PROSITE" id="PS50042"/>
    </source>
</evidence>
<feature type="transmembrane region" description="Helical" evidence="19">
    <location>
        <begin position="150"/>
        <end position="174"/>
    </location>
</feature>
<feature type="compositionally biased region" description="Polar residues" evidence="18">
    <location>
        <begin position="579"/>
        <end position="588"/>
    </location>
</feature>
<dbReference type="SUPFAM" id="SSF51206">
    <property type="entry name" value="cAMP-binding domain-like"/>
    <property type="match status" value="1"/>
</dbReference>
<reference evidence="21" key="1">
    <citation type="journal article" date="2023" name="G3 (Bethesda)">
        <title>Whole genome assembly and annotation of the endangered Caribbean coral Acropora cervicornis.</title>
        <authorList>
            <person name="Selwyn J.D."/>
            <person name="Vollmer S.V."/>
        </authorList>
    </citation>
    <scope>NUCLEOTIDE SEQUENCE</scope>
    <source>
        <strain evidence="21">K2</strain>
    </source>
</reference>
<evidence type="ECO:0000256" key="9">
    <source>
        <dbReference type="ARBA" id="ARBA00022989"/>
    </source>
</evidence>
<keyword evidence="11" id="KW-0406">Ion transport</keyword>
<feature type="region of interest" description="Disordered" evidence="18">
    <location>
        <begin position="48"/>
        <end position="78"/>
    </location>
</feature>
<evidence type="ECO:0000256" key="10">
    <source>
        <dbReference type="ARBA" id="ARBA00023053"/>
    </source>
</evidence>
<keyword evidence="14" id="KW-0739">Sodium transport</keyword>
<feature type="transmembrane region" description="Helical" evidence="19">
    <location>
        <begin position="377"/>
        <end position="402"/>
    </location>
</feature>
<dbReference type="Gene3D" id="1.10.287.70">
    <property type="match status" value="1"/>
</dbReference>
<evidence type="ECO:0000256" key="19">
    <source>
        <dbReference type="SAM" id="Phobius"/>
    </source>
</evidence>
<evidence type="ECO:0000256" key="12">
    <source>
        <dbReference type="ARBA" id="ARBA00023136"/>
    </source>
</evidence>